<evidence type="ECO:0000313" key="1">
    <source>
        <dbReference type="EMBL" id="KAJ1890671.1"/>
    </source>
</evidence>
<feature type="non-terminal residue" evidence="1">
    <location>
        <position position="1"/>
    </location>
</feature>
<comment type="caution">
    <text evidence="1">The sequence shown here is derived from an EMBL/GenBank/DDBJ whole genome shotgun (WGS) entry which is preliminary data.</text>
</comment>
<organism evidence="1 2">
    <name type="scientific">Kickxella alabastrina</name>
    <dbReference type="NCBI Taxonomy" id="61397"/>
    <lineage>
        <taxon>Eukaryota</taxon>
        <taxon>Fungi</taxon>
        <taxon>Fungi incertae sedis</taxon>
        <taxon>Zoopagomycota</taxon>
        <taxon>Kickxellomycotina</taxon>
        <taxon>Kickxellomycetes</taxon>
        <taxon>Kickxellales</taxon>
        <taxon>Kickxellaceae</taxon>
        <taxon>Kickxella</taxon>
    </lineage>
</organism>
<gene>
    <name evidence="1" type="ORF">LPJ66_007339</name>
</gene>
<reference evidence="1" key="1">
    <citation type="submission" date="2022-07" db="EMBL/GenBank/DDBJ databases">
        <title>Phylogenomic reconstructions and comparative analyses of Kickxellomycotina fungi.</title>
        <authorList>
            <person name="Reynolds N.K."/>
            <person name="Stajich J.E."/>
            <person name="Barry K."/>
            <person name="Grigoriev I.V."/>
            <person name="Crous P."/>
            <person name="Smith M.E."/>
        </authorList>
    </citation>
    <scope>NUCLEOTIDE SEQUENCE</scope>
    <source>
        <strain evidence="1">Benny 63K</strain>
    </source>
</reference>
<dbReference type="EMBL" id="JANBPG010001297">
    <property type="protein sequence ID" value="KAJ1890671.1"/>
    <property type="molecule type" value="Genomic_DNA"/>
</dbReference>
<protein>
    <submittedName>
        <fullName evidence="1">Uncharacterized protein</fullName>
    </submittedName>
</protein>
<name>A0ACC1I9Q0_9FUNG</name>
<evidence type="ECO:0000313" key="2">
    <source>
        <dbReference type="Proteomes" id="UP001150581"/>
    </source>
</evidence>
<dbReference type="Proteomes" id="UP001150581">
    <property type="component" value="Unassembled WGS sequence"/>
</dbReference>
<keyword evidence="2" id="KW-1185">Reference proteome</keyword>
<accession>A0ACC1I9Q0</accession>
<sequence>KFSGQRQRRGMNRVDAYLNELQNPKYHLDVDTSHDIFETATPFSIISNLSWDSMRKVFSRIQCSAEEVQGFRKTCQQQHGHINDYLQPGISSDERGSAVLKQNCSVYTHVIFSLPRNLQHIDSALPKDLMAKARQNNIEPARVFRKTPDFLSLRDSGSGDGGGMHPMLHNADGILQHSSSFGGIHGHFETILPPASSNVWRKITSPFRRRKSMLNSRGTSLQGSPPAHINQRGGTDISQEGSLKRISSCNPDTVHMFDNTSGRQTIGASSTDQSSRGSERLDAVSSMHIQYREPPKKAIGPANFADNTTDKATMRKLAQLHKTLPRTADIVAQKTEIIISNGNAAAELIDKMMVRIWQSEAVWVDFHISEFVLEQNNPVKDLQKIWLDWIGLLGTPSNAELPKSRIILRGLVGSWDEYRAVLDCSRYTPDNDDVLLSTSWWVAEMATSFSIDDERGRTAQTAIFRMGCRCSDHINSRILFLRSRFLQTALVTLSPLAKDMDINIGQVQVFLVECQLLLSLGISGSRMLLLALDKGLRRLFLEVDSYQGKLSEPAILGAVTMLTSISTLLSVGRVLNANHKNAKIRILTDSNTAEPTEPTGGAEMLAGVVPNIEHTEYPIIHEVPGVRQYHVEWEKGGPIFGRTCETLWRLLLSPRSLTSLSQKCKATVEYSAISGLTLVGFTELKISDKRLQNDMVIDNCLTAISSRLFSTDLGIVRMAICGLCLYIIGQPDMMRLVVEQFDRFSDNITTDGALVIREMIIMLKTMLIKTPELITRADTFVEGADGASIRDFLVEKIIRSCAHPMSPESACGHKYNHELSGTESAGKLFLSLQPSKYELPPQCLLDTLQNMPEDDEYVKSSAIDSIKLLSEKIRFKRTHGVNIMAPEDAEVVNTSVLKPDDYKIINKIEAFIDKEAQARESLHSVSDLEPGDLFDSSSNQKASSIISHGGKGEASTIDSLADDIDQLNPLKMRMFCNIIQHKLDFDSQKNSLNYFLPLVKSEALYRDIDALDRIHANETIKIAIIYVGPGQWTEAEILSNSLEDTSLSYRSFVSGLGWRIDLKKFTGFTGKLEADGSDGATCPYYSGQGLDVVFHEVVSMPTDTSDPRQIKKKRHIGNNHVHIIWNESHHNYRPETISGDFGNVQIQIRPLEVGEYGILVYCEPQIKPFGPLINGMVVSTDVLPDAVRTTAINGYRHTMQVYFKAFSHPYAVRQQSINRIVERHIDQSW</sequence>
<proteinExistence type="predicted"/>